<dbReference type="Proteomes" id="UP000829647">
    <property type="component" value="Chromosome"/>
</dbReference>
<evidence type="ECO:0000259" key="5">
    <source>
        <dbReference type="Pfam" id="PF04542"/>
    </source>
</evidence>
<evidence type="ECO:0000313" key="7">
    <source>
        <dbReference type="EMBL" id="UPL47487.1"/>
    </source>
</evidence>
<gene>
    <name evidence="7" type="ORF">MWH26_09750</name>
</gene>
<dbReference type="CDD" id="cd06171">
    <property type="entry name" value="Sigma70_r4"/>
    <property type="match status" value="1"/>
</dbReference>
<evidence type="ECO:0000256" key="4">
    <source>
        <dbReference type="ARBA" id="ARBA00023163"/>
    </source>
</evidence>
<dbReference type="RefSeq" id="WP_244696422.1">
    <property type="nucleotide sequence ID" value="NZ_CP095848.1"/>
</dbReference>
<dbReference type="NCBIfam" id="TIGR02937">
    <property type="entry name" value="sigma70-ECF"/>
    <property type="match status" value="1"/>
</dbReference>
<accession>A0ABY4J6G1</accession>
<dbReference type="EMBL" id="CP095848">
    <property type="protein sequence ID" value="UPL47487.1"/>
    <property type="molecule type" value="Genomic_DNA"/>
</dbReference>
<dbReference type="Gene3D" id="1.10.1740.10">
    <property type="match status" value="1"/>
</dbReference>
<dbReference type="InterPro" id="IPR013324">
    <property type="entry name" value="RNA_pol_sigma_r3/r4-like"/>
</dbReference>
<dbReference type="PANTHER" id="PTHR43133:SF46">
    <property type="entry name" value="RNA POLYMERASE SIGMA-70 FACTOR ECF SUBFAMILY"/>
    <property type="match status" value="1"/>
</dbReference>
<reference evidence="7 8" key="1">
    <citation type="submission" date="2022-04" db="EMBL/GenBank/DDBJ databases">
        <title>Hymenobacter sp. isolated from the air.</title>
        <authorList>
            <person name="Won M."/>
            <person name="Lee C.-M."/>
            <person name="Woen H.-Y."/>
            <person name="Kwon S.-W."/>
        </authorList>
    </citation>
    <scope>NUCLEOTIDE SEQUENCE [LARGE SCALE GENOMIC DNA]</scope>
    <source>
        <strain evidence="8">5516 S-25</strain>
    </source>
</reference>
<evidence type="ECO:0000256" key="1">
    <source>
        <dbReference type="ARBA" id="ARBA00010641"/>
    </source>
</evidence>
<dbReference type="InterPro" id="IPR007627">
    <property type="entry name" value="RNA_pol_sigma70_r2"/>
</dbReference>
<dbReference type="PANTHER" id="PTHR43133">
    <property type="entry name" value="RNA POLYMERASE ECF-TYPE SIGMA FACTO"/>
    <property type="match status" value="1"/>
</dbReference>
<protein>
    <submittedName>
        <fullName evidence="7">RNA polymerase sigma-70 factor</fullName>
    </submittedName>
</protein>
<keyword evidence="2" id="KW-0805">Transcription regulation</keyword>
<evidence type="ECO:0000259" key="6">
    <source>
        <dbReference type="Pfam" id="PF08281"/>
    </source>
</evidence>
<proteinExistence type="inferred from homology"/>
<keyword evidence="3" id="KW-0731">Sigma factor</keyword>
<evidence type="ECO:0000313" key="8">
    <source>
        <dbReference type="Proteomes" id="UP000829647"/>
    </source>
</evidence>
<name>A0ABY4J6G1_9BACT</name>
<dbReference type="InterPro" id="IPR014284">
    <property type="entry name" value="RNA_pol_sigma-70_dom"/>
</dbReference>
<evidence type="ECO:0000256" key="2">
    <source>
        <dbReference type="ARBA" id="ARBA00023015"/>
    </source>
</evidence>
<dbReference type="Pfam" id="PF04542">
    <property type="entry name" value="Sigma70_r2"/>
    <property type="match status" value="1"/>
</dbReference>
<dbReference type="InterPro" id="IPR013249">
    <property type="entry name" value="RNA_pol_sigma70_r4_t2"/>
</dbReference>
<evidence type="ECO:0000256" key="3">
    <source>
        <dbReference type="ARBA" id="ARBA00023082"/>
    </source>
</evidence>
<sequence length="195" mass="22736">MDHPDSELAWLRRLRHDDQRAFDALFQQYSARVYRFAYSYLKARPAAEEIVQDCFLKIWERRHELRDDVPLKGYLFTVAHHAILNQLRQNRYHLAYQDYALLAGYPSTPGTDTDVAFAELEMLYLAALDKLPPKRRRIFTLSRQQGLSYAEIAQELGISVKTVETQMAQALHFLRQYFQAHGTALVVIPLLLVLL</sequence>
<feature type="domain" description="RNA polymerase sigma-70 region 2" evidence="5">
    <location>
        <begin position="25"/>
        <end position="91"/>
    </location>
</feature>
<dbReference type="SUPFAM" id="SSF88659">
    <property type="entry name" value="Sigma3 and sigma4 domains of RNA polymerase sigma factors"/>
    <property type="match status" value="1"/>
</dbReference>
<dbReference type="InterPro" id="IPR036388">
    <property type="entry name" value="WH-like_DNA-bd_sf"/>
</dbReference>
<organism evidence="7 8">
    <name type="scientific">Hymenobacter sublimis</name>
    <dbReference type="NCBI Taxonomy" id="2933777"/>
    <lineage>
        <taxon>Bacteria</taxon>
        <taxon>Pseudomonadati</taxon>
        <taxon>Bacteroidota</taxon>
        <taxon>Cytophagia</taxon>
        <taxon>Cytophagales</taxon>
        <taxon>Hymenobacteraceae</taxon>
        <taxon>Hymenobacter</taxon>
    </lineage>
</organism>
<dbReference type="Pfam" id="PF08281">
    <property type="entry name" value="Sigma70_r4_2"/>
    <property type="match status" value="1"/>
</dbReference>
<dbReference type="SUPFAM" id="SSF88946">
    <property type="entry name" value="Sigma2 domain of RNA polymerase sigma factors"/>
    <property type="match status" value="1"/>
</dbReference>
<keyword evidence="8" id="KW-1185">Reference proteome</keyword>
<keyword evidence="4" id="KW-0804">Transcription</keyword>
<dbReference type="NCBIfam" id="TIGR02985">
    <property type="entry name" value="Sig70_bacteroi1"/>
    <property type="match status" value="1"/>
</dbReference>
<feature type="domain" description="RNA polymerase sigma factor 70 region 4 type 2" evidence="6">
    <location>
        <begin position="123"/>
        <end position="171"/>
    </location>
</feature>
<dbReference type="InterPro" id="IPR014327">
    <property type="entry name" value="RNA_pol_sigma70_bacteroid"/>
</dbReference>
<dbReference type="InterPro" id="IPR039425">
    <property type="entry name" value="RNA_pol_sigma-70-like"/>
</dbReference>
<dbReference type="InterPro" id="IPR013325">
    <property type="entry name" value="RNA_pol_sigma_r2"/>
</dbReference>
<dbReference type="Gene3D" id="1.10.10.10">
    <property type="entry name" value="Winged helix-like DNA-binding domain superfamily/Winged helix DNA-binding domain"/>
    <property type="match status" value="1"/>
</dbReference>
<comment type="similarity">
    <text evidence="1">Belongs to the sigma-70 factor family. ECF subfamily.</text>
</comment>